<comment type="caution">
    <text evidence="2">The sequence shown here is derived from an EMBL/GenBank/DDBJ whole genome shotgun (WGS) entry which is preliminary data.</text>
</comment>
<keyword evidence="1" id="KW-1133">Transmembrane helix</keyword>
<keyword evidence="1" id="KW-0472">Membrane</keyword>
<feature type="transmembrane region" description="Helical" evidence="1">
    <location>
        <begin position="326"/>
        <end position="345"/>
    </location>
</feature>
<dbReference type="RefSeq" id="WP_189629480.1">
    <property type="nucleotide sequence ID" value="NZ_BNAG01000002.1"/>
</dbReference>
<sequence>MIEKKRRSNSCNNCGSSLHEDYNFCPVCGQANTDNNVTFYTLIKEFVDNYLGLDSKLAHSLVPFLFKPGALTNRFHEGKIKHFIHPVRLYLVMSLFYFFTISYLLSDFNLKDLSDDSEITTASLDALRDNDRLKVLSDSVKMALIEDSLTQKYSGIVSFSQLLDSLEADFSEDFIEDTKVSLSTVELPTSEDEEWVDKMHRFARDRRMPDSVFWDSLQGNGGNIEGNFLSPNQKVHVYAQTRKIFENDEGFKGFVLGNLPLMMFILIPLFAGVLKFVYVRRKHLYIKHIVHALHIHSFAYLLYGLGLLIMYKIVTKNTFPAWDIDAARAIIGVVFFILTSTYAYISFLKVYKQGWFKTLIKFNIVGFVYAFFLQIFFYLEIFISFWYY</sequence>
<dbReference type="Pfam" id="PF12412">
    <property type="entry name" value="DUF3667"/>
    <property type="match status" value="1"/>
</dbReference>
<evidence type="ECO:0000313" key="3">
    <source>
        <dbReference type="Proteomes" id="UP000658258"/>
    </source>
</evidence>
<feature type="transmembrane region" description="Helical" evidence="1">
    <location>
        <begin position="290"/>
        <end position="314"/>
    </location>
</feature>
<keyword evidence="3" id="KW-1185">Reference proteome</keyword>
<protein>
    <recommendedName>
        <fullName evidence="4">DUF3667 domain-containing protein</fullName>
    </recommendedName>
</protein>
<organism evidence="2 3">
    <name type="scientific">Roseivirga thermotolerans</name>
    <dbReference type="NCBI Taxonomy" id="1758176"/>
    <lineage>
        <taxon>Bacteria</taxon>
        <taxon>Pseudomonadati</taxon>
        <taxon>Bacteroidota</taxon>
        <taxon>Cytophagia</taxon>
        <taxon>Cytophagales</taxon>
        <taxon>Roseivirgaceae</taxon>
        <taxon>Roseivirga</taxon>
    </lineage>
</organism>
<feature type="transmembrane region" description="Helical" evidence="1">
    <location>
        <begin position="259"/>
        <end position="278"/>
    </location>
</feature>
<name>A0ABQ3I353_9BACT</name>
<feature type="transmembrane region" description="Helical" evidence="1">
    <location>
        <begin position="366"/>
        <end position="387"/>
    </location>
</feature>
<accession>A0ABQ3I353</accession>
<evidence type="ECO:0000256" key="1">
    <source>
        <dbReference type="SAM" id="Phobius"/>
    </source>
</evidence>
<gene>
    <name evidence="2" type="ORF">GCM10011340_13600</name>
</gene>
<proteinExistence type="predicted"/>
<evidence type="ECO:0000313" key="2">
    <source>
        <dbReference type="EMBL" id="GHE60093.1"/>
    </source>
</evidence>
<dbReference type="InterPro" id="IPR022134">
    <property type="entry name" value="DUF3667"/>
</dbReference>
<reference evidence="3" key="1">
    <citation type="journal article" date="2019" name="Int. J. Syst. Evol. Microbiol.">
        <title>The Global Catalogue of Microorganisms (GCM) 10K type strain sequencing project: providing services to taxonomists for standard genome sequencing and annotation.</title>
        <authorList>
            <consortium name="The Broad Institute Genomics Platform"/>
            <consortium name="The Broad Institute Genome Sequencing Center for Infectious Disease"/>
            <person name="Wu L."/>
            <person name="Ma J."/>
        </authorList>
    </citation>
    <scope>NUCLEOTIDE SEQUENCE [LARGE SCALE GENOMIC DNA]</scope>
    <source>
        <strain evidence="3">CGMCC 1.15111</strain>
    </source>
</reference>
<dbReference type="Proteomes" id="UP000658258">
    <property type="component" value="Unassembled WGS sequence"/>
</dbReference>
<feature type="transmembrane region" description="Helical" evidence="1">
    <location>
        <begin position="87"/>
        <end position="105"/>
    </location>
</feature>
<keyword evidence="1" id="KW-0812">Transmembrane</keyword>
<dbReference type="EMBL" id="BNAG01000002">
    <property type="protein sequence ID" value="GHE60093.1"/>
    <property type="molecule type" value="Genomic_DNA"/>
</dbReference>
<evidence type="ECO:0008006" key="4">
    <source>
        <dbReference type="Google" id="ProtNLM"/>
    </source>
</evidence>